<evidence type="ECO:0000313" key="4">
    <source>
        <dbReference type="RefSeq" id="XP_025420728.1"/>
    </source>
</evidence>
<dbReference type="EMBL" id="GGMS01001534">
    <property type="protein sequence ID" value="MBY70737.1"/>
    <property type="molecule type" value="Transcribed_RNA"/>
</dbReference>
<feature type="chain" id="PRO_5044578957" evidence="1">
    <location>
        <begin position="20"/>
        <end position="168"/>
    </location>
</feature>
<evidence type="ECO:0000313" key="2">
    <source>
        <dbReference type="EMBL" id="MBY70737.1"/>
    </source>
</evidence>
<evidence type="ECO:0000313" key="3">
    <source>
        <dbReference type="Proteomes" id="UP000694846"/>
    </source>
</evidence>
<evidence type="ECO:0000256" key="1">
    <source>
        <dbReference type="SAM" id="SignalP"/>
    </source>
</evidence>
<name>A0A2S2PYY2_9HEMI</name>
<reference evidence="4" key="2">
    <citation type="submission" date="2025-04" db="UniProtKB">
        <authorList>
            <consortium name="RefSeq"/>
        </authorList>
    </citation>
    <scope>IDENTIFICATION</scope>
    <source>
        <tissue evidence="4">Whole body</tissue>
    </source>
</reference>
<feature type="signal peptide" evidence="1">
    <location>
        <begin position="1"/>
        <end position="19"/>
    </location>
</feature>
<dbReference type="AlphaFoldDB" id="A0A2S2PYY2"/>
<accession>A0A2S2PYY2</accession>
<dbReference type="OrthoDB" id="6610480at2759"/>
<keyword evidence="3" id="KW-1185">Reference proteome</keyword>
<organism evidence="2">
    <name type="scientific">Sipha flava</name>
    <name type="common">yellow sugarcane aphid</name>
    <dbReference type="NCBI Taxonomy" id="143950"/>
    <lineage>
        <taxon>Eukaryota</taxon>
        <taxon>Metazoa</taxon>
        <taxon>Ecdysozoa</taxon>
        <taxon>Arthropoda</taxon>
        <taxon>Hexapoda</taxon>
        <taxon>Insecta</taxon>
        <taxon>Pterygota</taxon>
        <taxon>Neoptera</taxon>
        <taxon>Paraneoptera</taxon>
        <taxon>Hemiptera</taxon>
        <taxon>Sternorrhyncha</taxon>
        <taxon>Aphidomorpha</taxon>
        <taxon>Aphidoidea</taxon>
        <taxon>Aphididae</taxon>
        <taxon>Sipha</taxon>
    </lineage>
</organism>
<dbReference type="GeneID" id="112690845"/>
<dbReference type="Proteomes" id="UP000694846">
    <property type="component" value="Unplaced"/>
</dbReference>
<keyword evidence="1" id="KW-0732">Signal</keyword>
<protein>
    <submittedName>
        <fullName evidence="4">Uncharacterized protein LOC112690845</fullName>
    </submittedName>
</protein>
<gene>
    <name evidence="4" type="primary">LOC112690845</name>
    <name evidence="2" type="ORF">g.52609</name>
</gene>
<reference evidence="2" key="1">
    <citation type="submission" date="2018-04" db="EMBL/GenBank/DDBJ databases">
        <title>Transcriptome assembly of Sipha flava.</title>
        <authorList>
            <person name="Scully E.D."/>
            <person name="Geib S.M."/>
            <person name="Palmer N.A."/>
            <person name="Koch K."/>
            <person name="Bradshaw J."/>
            <person name="Heng-Moss T."/>
            <person name="Sarath G."/>
        </authorList>
    </citation>
    <scope>NUCLEOTIDE SEQUENCE</scope>
</reference>
<dbReference type="RefSeq" id="XP_025420728.1">
    <property type="nucleotide sequence ID" value="XM_025564943.1"/>
</dbReference>
<sequence length="168" mass="18198">MDAATVALLLLSAFSRASARDGLFGYPDDEHVIITHHGPVRYEPMTAGQMNRPYDGGTVAAAGASSASARGYYKAEVIPLDMNTWKPVPGGWAGRGPVVGGGSGRVDALDVPLTVGYSVRPAKPLRRRRHEYFPDTAVVRGHRLQPSHGRRNRRPTQPVAVEAGLWRF</sequence>
<proteinExistence type="predicted"/>